<evidence type="ECO:0000256" key="2">
    <source>
        <dbReference type="ARBA" id="ARBA00023125"/>
    </source>
</evidence>
<organism evidence="5 7">
    <name type="scientific">Anaerostipes hadrus</name>
    <dbReference type="NCBI Taxonomy" id="649756"/>
    <lineage>
        <taxon>Bacteria</taxon>
        <taxon>Bacillati</taxon>
        <taxon>Bacillota</taxon>
        <taxon>Clostridia</taxon>
        <taxon>Lachnospirales</taxon>
        <taxon>Lachnospiraceae</taxon>
        <taxon>Anaerostipes</taxon>
    </lineage>
</organism>
<dbReference type="InterPro" id="IPR000524">
    <property type="entry name" value="Tscrpt_reg_HTH_GntR"/>
</dbReference>
<dbReference type="PANTHER" id="PTHR44846">
    <property type="entry name" value="MANNOSYL-D-GLYCERATE TRANSPORT/METABOLISM SYSTEM REPRESSOR MNGR-RELATED"/>
    <property type="match status" value="1"/>
</dbReference>
<gene>
    <name evidence="5" type="primary">yegW</name>
    <name evidence="5" type="ORF">ERS852571_02516</name>
    <name evidence="6" type="ORF">G5A72_14520</name>
</gene>
<dbReference type="InterPro" id="IPR036388">
    <property type="entry name" value="WH-like_DNA-bd_sf"/>
</dbReference>
<keyword evidence="1" id="KW-0805">Transcription regulation</keyword>
<dbReference type="InterPro" id="IPR050679">
    <property type="entry name" value="Bact_HTH_transcr_reg"/>
</dbReference>
<evidence type="ECO:0000313" key="6">
    <source>
        <dbReference type="EMBL" id="NSJ80769.1"/>
    </source>
</evidence>
<evidence type="ECO:0000313" key="7">
    <source>
        <dbReference type="Proteomes" id="UP000095553"/>
    </source>
</evidence>
<dbReference type="Proteomes" id="UP000095553">
    <property type="component" value="Unassembled WGS sequence"/>
</dbReference>
<dbReference type="InterPro" id="IPR028978">
    <property type="entry name" value="Chorismate_lyase_/UTRA_dom_sf"/>
</dbReference>
<accession>A0A173U547</accession>
<dbReference type="Proteomes" id="UP001644750">
    <property type="component" value="Unassembled WGS sequence"/>
</dbReference>
<dbReference type="Gene3D" id="1.10.10.10">
    <property type="entry name" value="Winged helix-like DNA-binding domain superfamily/Winged helix DNA-binding domain"/>
    <property type="match status" value="1"/>
</dbReference>
<dbReference type="SUPFAM" id="SSF64288">
    <property type="entry name" value="Chorismate lyase-like"/>
    <property type="match status" value="1"/>
</dbReference>
<dbReference type="PRINTS" id="PR00035">
    <property type="entry name" value="HTHGNTR"/>
</dbReference>
<dbReference type="RefSeq" id="WP_055073249.1">
    <property type="nucleotide sequence ID" value="NZ_CAXSPF010000001.1"/>
</dbReference>
<feature type="domain" description="HTH gntR-type" evidence="4">
    <location>
        <begin position="2"/>
        <end position="72"/>
    </location>
</feature>
<reference evidence="5 7" key="1">
    <citation type="submission" date="2015-09" db="EMBL/GenBank/DDBJ databases">
        <authorList>
            <consortium name="Pathogen Informatics"/>
        </authorList>
    </citation>
    <scope>NUCLEOTIDE SEQUENCE [LARGE SCALE GENOMIC DNA]</scope>
    <source>
        <strain evidence="5 7">2789STDY5834959</strain>
    </source>
</reference>
<dbReference type="PANTHER" id="PTHR44846:SF1">
    <property type="entry name" value="MANNOSYL-D-GLYCERATE TRANSPORT_METABOLISM SYSTEM REPRESSOR MNGR-RELATED"/>
    <property type="match status" value="1"/>
</dbReference>
<dbReference type="Pfam" id="PF07702">
    <property type="entry name" value="UTRA"/>
    <property type="match status" value="1"/>
</dbReference>
<dbReference type="PROSITE" id="PS50949">
    <property type="entry name" value="HTH_GNTR"/>
    <property type="match status" value="1"/>
</dbReference>
<dbReference type="AlphaFoldDB" id="A0A173U547"/>
<dbReference type="InterPro" id="IPR036390">
    <property type="entry name" value="WH_DNA-bd_sf"/>
</dbReference>
<proteinExistence type="predicted"/>
<dbReference type="CDD" id="cd07377">
    <property type="entry name" value="WHTH_GntR"/>
    <property type="match status" value="1"/>
</dbReference>
<dbReference type="SMART" id="SM00345">
    <property type="entry name" value="HTH_GNTR"/>
    <property type="match status" value="1"/>
</dbReference>
<dbReference type="Gene3D" id="3.40.1410.10">
    <property type="entry name" value="Chorismate lyase-like"/>
    <property type="match status" value="1"/>
</dbReference>
<evidence type="ECO:0000256" key="1">
    <source>
        <dbReference type="ARBA" id="ARBA00023015"/>
    </source>
</evidence>
<dbReference type="Pfam" id="PF00392">
    <property type="entry name" value="GntR"/>
    <property type="match status" value="1"/>
</dbReference>
<protein>
    <submittedName>
        <fullName evidence="6">GntR family transcriptional regulator</fullName>
    </submittedName>
    <submittedName>
        <fullName evidence="5">Uncharacterized HTH-type transcriptional regulator yegW</fullName>
    </submittedName>
</protein>
<evidence type="ECO:0000256" key="3">
    <source>
        <dbReference type="ARBA" id="ARBA00023163"/>
    </source>
</evidence>
<dbReference type="SMART" id="SM00866">
    <property type="entry name" value="UTRA"/>
    <property type="match status" value="1"/>
</dbReference>
<dbReference type="GO" id="GO:0003677">
    <property type="term" value="F:DNA binding"/>
    <property type="evidence" value="ECO:0007669"/>
    <property type="project" value="UniProtKB-KW"/>
</dbReference>
<evidence type="ECO:0000313" key="5">
    <source>
        <dbReference type="EMBL" id="CUN09974.1"/>
    </source>
</evidence>
<sequence length="255" mass="29544">MARKTELLYMKLCHQLMSDYENKPYYSPLPGERELCEIYKVSRPTVRKALEVLESEGCIVRFAGKGAFFIGNKQEESEDENPVSTNIAFYNQVRLRGDYTRSKVLSQKVETADQEVAEALQIRQGDRVFYLERLRYINEELWSISDAYITYEKCPELMEYDFTERSLHNTLSNYGHVPSKAKRHLMIRKADDYESFNLGLEKDAPVCVAKTVTMDTTGKPLEYSVSRSDAYRMSIELVQQNKIKADETAAYTNIM</sequence>
<reference evidence="6" key="3">
    <citation type="submission" date="2020-02" db="EMBL/GenBank/DDBJ databases">
        <authorList>
            <person name="Littmann E."/>
            <person name="Sorbara M."/>
        </authorList>
    </citation>
    <scope>NUCLEOTIDE SEQUENCE</scope>
    <source>
        <strain evidence="6">MSK.14.57</strain>
    </source>
</reference>
<evidence type="ECO:0000313" key="8">
    <source>
        <dbReference type="Proteomes" id="UP001644750"/>
    </source>
</evidence>
<dbReference type="SUPFAM" id="SSF46785">
    <property type="entry name" value="Winged helix' DNA-binding domain"/>
    <property type="match status" value="1"/>
</dbReference>
<name>A0A173U547_ANAHA</name>
<keyword evidence="2" id="KW-0238">DNA-binding</keyword>
<dbReference type="GO" id="GO:0045892">
    <property type="term" value="P:negative regulation of DNA-templated transcription"/>
    <property type="evidence" value="ECO:0007669"/>
    <property type="project" value="TreeGrafter"/>
</dbReference>
<keyword evidence="8" id="KW-1185">Reference proteome</keyword>
<reference evidence="6 8" key="2">
    <citation type="journal article" date="2020" name="Cell Host Microbe">
        <title>Functional and Genomic Variation between Human-Derived Isolates of Lachnospiraceae Reveals Inter- and Intra-Species Diversity.</title>
        <authorList>
            <person name="Sorbara M.T."/>
            <person name="Littmann E.R."/>
            <person name="Fontana E."/>
            <person name="Moody T.U."/>
            <person name="Kohout C.E."/>
            <person name="Gjonbalaj M."/>
            <person name="Eaton V."/>
            <person name="Seok R."/>
            <person name="Leiner I.M."/>
            <person name="Pamer E.G."/>
        </authorList>
    </citation>
    <scope>NUCLEOTIDE SEQUENCE [LARGE SCALE GENOMIC DNA]</scope>
    <source>
        <strain evidence="6 8">MSK.14.57</strain>
    </source>
</reference>
<dbReference type="EMBL" id="CYXY01000017">
    <property type="protein sequence ID" value="CUN09974.1"/>
    <property type="molecule type" value="Genomic_DNA"/>
</dbReference>
<dbReference type="GO" id="GO:0003700">
    <property type="term" value="F:DNA-binding transcription factor activity"/>
    <property type="evidence" value="ECO:0007669"/>
    <property type="project" value="InterPro"/>
</dbReference>
<evidence type="ECO:0000259" key="4">
    <source>
        <dbReference type="PROSITE" id="PS50949"/>
    </source>
</evidence>
<keyword evidence="3" id="KW-0804">Transcription</keyword>
<dbReference type="InterPro" id="IPR011663">
    <property type="entry name" value="UTRA"/>
</dbReference>
<dbReference type="EMBL" id="JAAITB010000039">
    <property type="protein sequence ID" value="NSJ80769.1"/>
    <property type="molecule type" value="Genomic_DNA"/>
</dbReference>